<dbReference type="Pfam" id="PF00437">
    <property type="entry name" value="T2SSE"/>
    <property type="match status" value="1"/>
</dbReference>
<dbReference type="PANTHER" id="PTHR30486">
    <property type="entry name" value="TWITCHING MOTILITY PROTEIN PILT"/>
    <property type="match status" value="1"/>
</dbReference>
<gene>
    <name evidence="3" type="ORF">GCM10025863_03860</name>
</gene>
<evidence type="ECO:0000259" key="2">
    <source>
        <dbReference type="PROSITE" id="PS00662"/>
    </source>
</evidence>
<dbReference type="CDD" id="cd01130">
    <property type="entry name" value="VirB11-like_ATPase"/>
    <property type="match status" value="1"/>
</dbReference>
<name>A0ABN6X015_9MICO</name>
<dbReference type="InterPro" id="IPR027417">
    <property type="entry name" value="P-loop_NTPase"/>
</dbReference>
<evidence type="ECO:0000256" key="1">
    <source>
        <dbReference type="ARBA" id="ARBA00006611"/>
    </source>
</evidence>
<comment type="similarity">
    <text evidence="1">Belongs to the GSP E family.</text>
</comment>
<sequence length="396" mass="42765">MDNFDGPIAGSAMISGVSHPSYVVAERVRRRLRLEHTDPSSNPDEARHIAQTEVRRHNDLALQRGEAIIDDEAALIRDVLASVSGFGALQPLLDDPEIEEIWLNGPDRIFVARGGTTERVDLRLTDAIIRDLVERMLQSTGRRVDVSQPFVDASLPDGSRLHVAIADVVRGSWAVNIRKFLPQHRTLESLVAQGSVPAHIADLLRQALLDGRSIIVSGATHAGKTTLLGALLASVADQQRIITVEETFELAVEGPDVVALQGRQASLEGTGQITLRRLVKEALRMRPDRIVVGEVRDAEALDLVLALNTGVPSAGTIHANSADEALEKLALLPLLAGRNIDRAFIAPALATSISYVVHCRRDADGTRRVVEVVAPTGEVQHGRILTATIHRAGAPV</sequence>
<dbReference type="Gene3D" id="3.40.50.300">
    <property type="entry name" value="P-loop containing nucleotide triphosphate hydrolases"/>
    <property type="match status" value="1"/>
</dbReference>
<feature type="domain" description="Bacterial type II secretion system protein E" evidence="2">
    <location>
        <begin position="283"/>
        <end position="297"/>
    </location>
</feature>
<dbReference type="SUPFAM" id="SSF52540">
    <property type="entry name" value="P-loop containing nucleoside triphosphate hydrolases"/>
    <property type="match status" value="1"/>
</dbReference>
<dbReference type="Gene3D" id="3.30.450.380">
    <property type="match status" value="1"/>
</dbReference>
<dbReference type="PROSITE" id="PS00662">
    <property type="entry name" value="T2SP_E"/>
    <property type="match status" value="1"/>
</dbReference>
<dbReference type="PANTHER" id="PTHR30486:SF6">
    <property type="entry name" value="TYPE IV PILUS RETRACTATION ATPASE PILT"/>
    <property type="match status" value="1"/>
</dbReference>
<dbReference type="RefSeq" id="WP_434019608.1">
    <property type="nucleotide sequence ID" value="NZ_AP027728.1"/>
</dbReference>
<organism evidence="3 4">
    <name type="scientific">Microbacterium suwonense</name>
    <dbReference type="NCBI Taxonomy" id="683047"/>
    <lineage>
        <taxon>Bacteria</taxon>
        <taxon>Bacillati</taxon>
        <taxon>Actinomycetota</taxon>
        <taxon>Actinomycetes</taxon>
        <taxon>Micrococcales</taxon>
        <taxon>Microbacteriaceae</taxon>
        <taxon>Microbacterium</taxon>
    </lineage>
</organism>
<dbReference type="InterPro" id="IPR050921">
    <property type="entry name" value="T4SS_GSP_E_ATPase"/>
</dbReference>
<dbReference type="Proteomes" id="UP001321543">
    <property type="component" value="Chromosome"/>
</dbReference>
<evidence type="ECO:0000313" key="4">
    <source>
        <dbReference type="Proteomes" id="UP001321543"/>
    </source>
</evidence>
<proteinExistence type="inferred from homology"/>
<evidence type="ECO:0000313" key="3">
    <source>
        <dbReference type="EMBL" id="BDZ37772.1"/>
    </source>
</evidence>
<protein>
    <submittedName>
        <fullName evidence="3">Pilus assembly protein CpaF</fullName>
    </submittedName>
</protein>
<dbReference type="EMBL" id="AP027728">
    <property type="protein sequence ID" value="BDZ37772.1"/>
    <property type="molecule type" value="Genomic_DNA"/>
</dbReference>
<dbReference type="InterPro" id="IPR001482">
    <property type="entry name" value="T2SS/T4SS_dom"/>
</dbReference>
<keyword evidence="4" id="KW-1185">Reference proteome</keyword>
<accession>A0ABN6X015</accession>
<reference evidence="4" key="1">
    <citation type="journal article" date="2019" name="Int. J. Syst. Evol. Microbiol.">
        <title>The Global Catalogue of Microorganisms (GCM) 10K type strain sequencing project: providing services to taxonomists for standard genome sequencing and annotation.</title>
        <authorList>
            <consortium name="The Broad Institute Genomics Platform"/>
            <consortium name="The Broad Institute Genome Sequencing Center for Infectious Disease"/>
            <person name="Wu L."/>
            <person name="Ma J."/>
        </authorList>
    </citation>
    <scope>NUCLEOTIDE SEQUENCE [LARGE SCALE GENOMIC DNA]</scope>
    <source>
        <strain evidence="4">NBRC 106310</strain>
    </source>
</reference>